<dbReference type="SUPFAM" id="SSF64182">
    <property type="entry name" value="DHH phosphoesterases"/>
    <property type="match status" value="1"/>
</dbReference>
<dbReference type="Proteomes" id="UP000284676">
    <property type="component" value="Unassembled WGS sequence"/>
</dbReference>
<dbReference type="EMBL" id="QRHL01000006">
    <property type="protein sequence ID" value="RHF72967.1"/>
    <property type="molecule type" value="Genomic_DNA"/>
</dbReference>
<gene>
    <name evidence="3" type="ORF">DW663_05450</name>
</gene>
<dbReference type="GO" id="GO:0003676">
    <property type="term" value="F:nucleic acid binding"/>
    <property type="evidence" value="ECO:0007669"/>
    <property type="project" value="InterPro"/>
</dbReference>
<dbReference type="PANTHER" id="PTHR47618:SF1">
    <property type="entry name" value="BIFUNCTIONAL OLIGORIBONUCLEASE AND PAP PHOSPHATASE NRNA"/>
    <property type="match status" value="1"/>
</dbReference>
<evidence type="ECO:0000313" key="4">
    <source>
        <dbReference type="Proteomes" id="UP000284676"/>
    </source>
</evidence>
<sequence>MNTFLEIRDKIFSEDNIVVISHVNPDGDAIGSGLALTLGLKKIGKNVRFILQDKYPDSVKFLNEINIVEQYNENNEYKFDLAICVDGATDDRLGKAKELLKNRFVINIDHHISNTLYGNLNYVEEISSTSELIYKFLKFCEIDIDINMAEALYTGLVNDTGNFSHDNVTEKTFEMAAELKRIGASNSKVVREFFNTKSLPAIKLLGIAMYEMEYNENKKLVYYFMSKEILDKYNGRKEDTEGIVEKLISFKEAEVSLFLREDKIGVIKGSMRSKHDIDVNKIASIFGGGGHRKAAGFTSELPAEEIIKKVLERL</sequence>
<dbReference type="AlphaFoldDB" id="A0A414PWJ7"/>
<dbReference type="Pfam" id="PF01368">
    <property type="entry name" value="DHH"/>
    <property type="match status" value="1"/>
</dbReference>
<dbReference type="InterPro" id="IPR001667">
    <property type="entry name" value="DDH_dom"/>
</dbReference>
<reference evidence="3 4" key="1">
    <citation type="submission" date="2018-08" db="EMBL/GenBank/DDBJ databases">
        <title>A genome reference for cultivated species of the human gut microbiota.</title>
        <authorList>
            <person name="Zou Y."/>
            <person name="Xue W."/>
            <person name="Luo G."/>
        </authorList>
    </citation>
    <scope>NUCLEOTIDE SEQUENCE [LARGE SCALE GENOMIC DNA]</scope>
    <source>
        <strain evidence="3 4">AM25-1</strain>
    </source>
</reference>
<feature type="domain" description="DDH" evidence="1">
    <location>
        <begin position="16"/>
        <end position="155"/>
    </location>
</feature>
<dbReference type="InterPro" id="IPR038763">
    <property type="entry name" value="DHH_sf"/>
</dbReference>
<dbReference type="Pfam" id="PF02272">
    <property type="entry name" value="DHHA1"/>
    <property type="match status" value="1"/>
</dbReference>
<evidence type="ECO:0000259" key="1">
    <source>
        <dbReference type="Pfam" id="PF01368"/>
    </source>
</evidence>
<dbReference type="PANTHER" id="PTHR47618">
    <property type="entry name" value="BIFUNCTIONAL OLIGORIBONUCLEASE AND PAP PHOSPHATASE NRNA"/>
    <property type="match status" value="1"/>
</dbReference>
<dbReference type="InterPro" id="IPR051319">
    <property type="entry name" value="Oligoribo/pAp-PDE_c-di-AMP_PDE"/>
</dbReference>
<organism evidence="3 4">
    <name type="scientific">Fusobacterium mortiferum</name>
    <dbReference type="NCBI Taxonomy" id="850"/>
    <lineage>
        <taxon>Bacteria</taxon>
        <taxon>Fusobacteriati</taxon>
        <taxon>Fusobacteriota</taxon>
        <taxon>Fusobacteriia</taxon>
        <taxon>Fusobacteriales</taxon>
        <taxon>Fusobacteriaceae</taxon>
        <taxon>Fusobacterium</taxon>
    </lineage>
</organism>
<feature type="domain" description="DHHA1" evidence="2">
    <location>
        <begin position="218"/>
        <end position="308"/>
    </location>
</feature>
<dbReference type="InterPro" id="IPR003156">
    <property type="entry name" value="DHHA1_dom"/>
</dbReference>
<dbReference type="Gene3D" id="3.10.310.30">
    <property type="match status" value="1"/>
</dbReference>
<evidence type="ECO:0000313" key="3">
    <source>
        <dbReference type="EMBL" id="RHF72967.1"/>
    </source>
</evidence>
<dbReference type="Gene3D" id="3.90.1640.10">
    <property type="entry name" value="inorganic pyrophosphatase (n-terminal core)"/>
    <property type="match status" value="1"/>
</dbReference>
<evidence type="ECO:0000259" key="2">
    <source>
        <dbReference type="Pfam" id="PF02272"/>
    </source>
</evidence>
<accession>A0A414PWJ7</accession>
<name>A0A414PWJ7_FUSMR</name>
<protein>
    <submittedName>
        <fullName evidence="3">Bifunctional oligoribonuclease/PAP phosphatase NrnA</fullName>
    </submittedName>
</protein>
<comment type="caution">
    <text evidence="3">The sequence shown here is derived from an EMBL/GenBank/DDBJ whole genome shotgun (WGS) entry which is preliminary data.</text>
</comment>
<proteinExistence type="predicted"/>
<dbReference type="RefSeq" id="WP_118234244.1">
    <property type="nucleotide sequence ID" value="NZ_CAEUHP010000001.1"/>
</dbReference>